<feature type="transmembrane region" description="Helical" evidence="1">
    <location>
        <begin position="121"/>
        <end position="141"/>
    </location>
</feature>
<dbReference type="EMBL" id="JAAXOX010000002">
    <property type="protein sequence ID" value="NKY22319.1"/>
    <property type="molecule type" value="Genomic_DNA"/>
</dbReference>
<dbReference type="PANTHER" id="PTHR40761:SF1">
    <property type="entry name" value="CONSERVED INTEGRAL MEMBRANE ALANINE VALINE AND LEUCINE RICH PROTEIN-RELATED"/>
    <property type="match status" value="1"/>
</dbReference>
<name>A0A7X6KU57_9CELL</name>
<feature type="transmembrane region" description="Helical" evidence="1">
    <location>
        <begin position="178"/>
        <end position="198"/>
    </location>
</feature>
<feature type="transmembrane region" description="Helical" evidence="1">
    <location>
        <begin position="235"/>
        <end position="257"/>
    </location>
</feature>
<dbReference type="PANTHER" id="PTHR40761">
    <property type="entry name" value="CONSERVED INTEGRAL MEMBRANE ALANINE VALINE AND LEUCINE RICH PROTEIN-RELATED"/>
    <property type="match status" value="1"/>
</dbReference>
<dbReference type="SUPFAM" id="SSF103481">
    <property type="entry name" value="Multidrug resistance efflux transporter EmrE"/>
    <property type="match status" value="1"/>
</dbReference>
<dbReference type="RefSeq" id="WP_168629416.1">
    <property type="nucleotide sequence ID" value="NZ_BONL01000012.1"/>
</dbReference>
<evidence type="ECO:0000313" key="3">
    <source>
        <dbReference type="Proteomes" id="UP000581206"/>
    </source>
</evidence>
<evidence type="ECO:0000256" key="1">
    <source>
        <dbReference type="SAM" id="Phobius"/>
    </source>
</evidence>
<evidence type="ECO:0008006" key="4">
    <source>
        <dbReference type="Google" id="ProtNLM"/>
    </source>
</evidence>
<keyword evidence="3" id="KW-1185">Reference proteome</keyword>
<feature type="transmembrane region" description="Helical" evidence="1">
    <location>
        <begin position="210"/>
        <end position="229"/>
    </location>
</feature>
<gene>
    <name evidence="2" type="ORF">HGA03_06520</name>
</gene>
<keyword evidence="1" id="KW-0472">Membrane</keyword>
<keyword evidence="1" id="KW-0812">Transmembrane</keyword>
<feature type="transmembrane region" description="Helical" evidence="1">
    <location>
        <begin position="148"/>
        <end position="166"/>
    </location>
</feature>
<sequence length="265" mass="26125">MVIALGAAVLAAIGYGASTLMQAVATRRAHGLAVIRQPLVLGGFVVDGVAWLLSLLALDRLPLFVVQAILAAQLVVVVLLAGRLLGVRLRRVDRVAVVVTIAALVVLAAGSGEQPAVTPPAGFVTGCFVAAGVLVVLLLAGYRRGHPLLLAAIGGLGYSLAAIAARGAHASGDLLDTVLQPLAAVIVVGGVIGTLGYLRALERGPVGGAAATSSVLEVVVPGVVGLAVLGDAVRAGWAIPAAVAGVLAVASCVVLAVSPANQEAG</sequence>
<comment type="caution">
    <text evidence="2">The sequence shown here is derived from an EMBL/GenBank/DDBJ whole genome shotgun (WGS) entry which is preliminary data.</text>
</comment>
<feature type="transmembrane region" description="Helical" evidence="1">
    <location>
        <begin position="92"/>
        <end position="109"/>
    </location>
</feature>
<evidence type="ECO:0000313" key="2">
    <source>
        <dbReference type="EMBL" id="NKY22319.1"/>
    </source>
</evidence>
<keyword evidence="1" id="KW-1133">Transmembrane helix</keyword>
<organism evidence="2 3">
    <name type="scientific">Cellulomonas denverensis</name>
    <dbReference type="NCBI Taxonomy" id="264297"/>
    <lineage>
        <taxon>Bacteria</taxon>
        <taxon>Bacillati</taxon>
        <taxon>Actinomycetota</taxon>
        <taxon>Actinomycetes</taxon>
        <taxon>Micrococcales</taxon>
        <taxon>Cellulomonadaceae</taxon>
        <taxon>Cellulomonas</taxon>
    </lineage>
</organism>
<dbReference type="Proteomes" id="UP000581206">
    <property type="component" value="Unassembled WGS sequence"/>
</dbReference>
<dbReference type="AlphaFoldDB" id="A0A7X6KU57"/>
<reference evidence="2 3" key="1">
    <citation type="submission" date="2020-04" db="EMBL/GenBank/DDBJ databases">
        <title>MicrobeNet Type strains.</title>
        <authorList>
            <person name="Nicholson A.C."/>
        </authorList>
    </citation>
    <scope>NUCLEOTIDE SEQUENCE [LARGE SCALE GENOMIC DNA]</scope>
    <source>
        <strain evidence="2 3">ATCC BAA-788</strain>
    </source>
</reference>
<accession>A0A7X6KU57</accession>
<dbReference type="InterPro" id="IPR037185">
    <property type="entry name" value="EmrE-like"/>
</dbReference>
<proteinExistence type="predicted"/>
<feature type="transmembrane region" description="Helical" evidence="1">
    <location>
        <begin position="61"/>
        <end position="80"/>
    </location>
</feature>
<protein>
    <recommendedName>
        <fullName evidence="4">Integral membrane protein</fullName>
    </recommendedName>
</protein>